<sequence length="161" mass="17690">MMDEITTILLDVQDHLGKTVPELAYVDKDWGQLSLEKPAVKFPCALLDLKDVSFTQTGNGGQVADTQITVTVANLRLTSSSLTAPKKEDAYRIIGLLAKIHTALHMFSAGDYAPLFRTRLRKIVADSSRECYELTYQTAYMVGFDTGGSTAKVTSVKLELN</sequence>
<evidence type="ECO:0000313" key="2">
    <source>
        <dbReference type="Proteomes" id="UP000183253"/>
    </source>
</evidence>
<evidence type="ECO:0000313" key="1">
    <source>
        <dbReference type="EMBL" id="SEA70183.1"/>
    </source>
</evidence>
<reference evidence="1 2" key="1">
    <citation type="submission" date="2016-10" db="EMBL/GenBank/DDBJ databases">
        <authorList>
            <person name="de Groot N.N."/>
        </authorList>
    </citation>
    <scope>NUCLEOTIDE SEQUENCE [LARGE SCALE GENOMIC DNA]</scope>
    <source>
        <strain evidence="1 2">DSM 25383</strain>
    </source>
</reference>
<protein>
    <recommendedName>
        <fullName evidence="3">Gp37 protein</fullName>
    </recommendedName>
</protein>
<evidence type="ECO:0008006" key="3">
    <source>
        <dbReference type="Google" id="ProtNLM"/>
    </source>
</evidence>
<organism evidence="1 2">
    <name type="scientific">Alistipes timonensis JC136</name>
    <dbReference type="NCBI Taxonomy" id="1033731"/>
    <lineage>
        <taxon>Bacteria</taxon>
        <taxon>Pseudomonadati</taxon>
        <taxon>Bacteroidota</taxon>
        <taxon>Bacteroidia</taxon>
        <taxon>Bacteroidales</taxon>
        <taxon>Rikenellaceae</taxon>
        <taxon>Alistipes</taxon>
    </lineage>
</organism>
<dbReference type="RefSeq" id="WP_010260722.1">
    <property type="nucleotide sequence ID" value="NZ_FNRI01000005.1"/>
</dbReference>
<dbReference type="OrthoDB" id="881421at2"/>
<accession>A0A1H4DBL2</accession>
<dbReference type="Proteomes" id="UP000183253">
    <property type="component" value="Unassembled WGS sequence"/>
</dbReference>
<dbReference type="EMBL" id="FNRI01000005">
    <property type="protein sequence ID" value="SEA70183.1"/>
    <property type="molecule type" value="Genomic_DNA"/>
</dbReference>
<dbReference type="STRING" id="1033731.SAMN05444145_105225"/>
<proteinExistence type="predicted"/>
<name>A0A1H4DBL2_9BACT</name>
<gene>
    <name evidence="1" type="ORF">SAMN05444145_105225</name>
</gene>
<dbReference type="AlphaFoldDB" id="A0A1H4DBL2"/>
<keyword evidence="2" id="KW-1185">Reference proteome</keyword>